<evidence type="ECO:0000256" key="5">
    <source>
        <dbReference type="ARBA" id="ARBA00023002"/>
    </source>
</evidence>
<keyword evidence="9" id="KW-1185">Reference proteome</keyword>
<evidence type="ECO:0000256" key="4">
    <source>
        <dbReference type="ARBA" id="ARBA00022857"/>
    </source>
</evidence>
<dbReference type="InterPro" id="IPR020946">
    <property type="entry name" value="Flavin_mOase-like"/>
</dbReference>
<dbReference type="EMBL" id="QLNT01000016">
    <property type="protein sequence ID" value="KAF3066807.1"/>
    <property type="molecule type" value="Genomic_DNA"/>
</dbReference>
<evidence type="ECO:0000259" key="7">
    <source>
        <dbReference type="PROSITE" id="PS50048"/>
    </source>
</evidence>
<gene>
    <name evidence="8" type="ORF">CFAM422_008723</name>
</gene>
<dbReference type="AlphaFoldDB" id="A0A9P4XAJ6"/>
<evidence type="ECO:0000256" key="3">
    <source>
        <dbReference type="ARBA" id="ARBA00022827"/>
    </source>
</evidence>
<reference evidence="8 9" key="1">
    <citation type="submission" date="2018-06" db="EMBL/GenBank/DDBJ databases">
        <title>Genome analysis of cellulolytic fungus Trichoderma lentiforme CFAM-422.</title>
        <authorList>
            <person name="Steindorff A.S."/>
            <person name="Formighieri E.F."/>
            <person name="Midorikawa G.E.O."/>
            <person name="Tamietti M.S."/>
            <person name="Ramos E.Z."/>
            <person name="Silva A.S."/>
            <person name="Bon E.P.S."/>
            <person name="Mendes T.D."/>
            <person name="Damaso M.C.T."/>
            <person name="Favaro L.C.L."/>
        </authorList>
    </citation>
    <scope>NUCLEOTIDE SEQUENCE [LARGE SCALE GENOMIC DNA]</scope>
    <source>
        <strain evidence="8 9">CFAM-422</strain>
    </source>
</reference>
<dbReference type="GO" id="GO:0050660">
    <property type="term" value="F:flavin adenine dinucleotide binding"/>
    <property type="evidence" value="ECO:0007669"/>
    <property type="project" value="InterPro"/>
</dbReference>
<keyword evidence="3" id="KW-0274">FAD</keyword>
<evidence type="ECO:0000313" key="9">
    <source>
        <dbReference type="Proteomes" id="UP000801864"/>
    </source>
</evidence>
<dbReference type="InterPro" id="IPR036864">
    <property type="entry name" value="Zn2-C6_fun-type_DNA-bd_sf"/>
</dbReference>
<dbReference type="PANTHER" id="PTHR24320">
    <property type="entry name" value="RETINOL DEHYDROGENASE"/>
    <property type="match status" value="1"/>
</dbReference>
<dbReference type="SUPFAM" id="SSF57701">
    <property type="entry name" value="Zn2/Cys6 DNA-binding domain"/>
    <property type="match status" value="1"/>
</dbReference>
<dbReference type="PROSITE" id="PS00463">
    <property type="entry name" value="ZN2_CY6_FUNGAL_1"/>
    <property type="match status" value="1"/>
</dbReference>
<proteinExistence type="inferred from homology"/>
<keyword evidence="6" id="KW-0539">Nucleus</keyword>
<dbReference type="GO" id="GO:0004499">
    <property type="term" value="F:N,N-dimethylaniline monooxygenase activity"/>
    <property type="evidence" value="ECO:0007669"/>
    <property type="project" value="InterPro"/>
</dbReference>
<keyword evidence="2" id="KW-0285">Flavoprotein</keyword>
<protein>
    <recommendedName>
        <fullName evidence="7">Zn(2)-C6 fungal-type domain-containing protein</fullName>
    </recommendedName>
</protein>
<dbReference type="Pfam" id="PF00106">
    <property type="entry name" value="adh_short"/>
    <property type="match status" value="1"/>
</dbReference>
<dbReference type="CDD" id="cd00067">
    <property type="entry name" value="GAL4"/>
    <property type="match status" value="1"/>
</dbReference>
<dbReference type="InterPro" id="IPR001138">
    <property type="entry name" value="Zn2Cys6_DnaBD"/>
</dbReference>
<dbReference type="InterPro" id="IPR002347">
    <property type="entry name" value="SDR_fam"/>
</dbReference>
<comment type="similarity">
    <text evidence="1">Belongs to the short-chain dehydrogenases/reductases (SDR) family.</text>
</comment>
<dbReference type="GO" id="GO:0000981">
    <property type="term" value="F:DNA-binding transcription factor activity, RNA polymerase II-specific"/>
    <property type="evidence" value="ECO:0007669"/>
    <property type="project" value="InterPro"/>
</dbReference>
<evidence type="ECO:0000256" key="6">
    <source>
        <dbReference type="ARBA" id="ARBA00023242"/>
    </source>
</evidence>
<comment type="caution">
    <text evidence="8">The sequence shown here is derived from an EMBL/GenBank/DDBJ whole genome shotgun (WGS) entry which is preliminary data.</text>
</comment>
<dbReference type="PRINTS" id="PR00081">
    <property type="entry name" value="GDHRDH"/>
</dbReference>
<dbReference type="PROSITE" id="PS50048">
    <property type="entry name" value="ZN2_CY6_FUNGAL_2"/>
    <property type="match status" value="1"/>
</dbReference>
<organism evidence="8 9">
    <name type="scientific">Trichoderma lentiforme</name>
    <dbReference type="NCBI Taxonomy" id="1567552"/>
    <lineage>
        <taxon>Eukaryota</taxon>
        <taxon>Fungi</taxon>
        <taxon>Dikarya</taxon>
        <taxon>Ascomycota</taxon>
        <taxon>Pezizomycotina</taxon>
        <taxon>Sordariomycetes</taxon>
        <taxon>Hypocreomycetidae</taxon>
        <taxon>Hypocreales</taxon>
        <taxon>Hypocreaceae</taxon>
        <taxon>Trichoderma</taxon>
    </lineage>
</organism>
<dbReference type="Proteomes" id="UP000801864">
    <property type="component" value="Unassembled WGS sequence"/>
</dbReference>
<dbReference type="PANTHER" id="PTHR24320:SF236">
    <property type="entry name" value="SHORT-CHAIN DEHYDROGENASE-RELATED"/>
    <property type="match status" value="1"/>
</dbReference>
<dbReference type="SUPFAM" id="SSF51735">
    <property type="entry name" value="NAD(P)-binding Rossmann-fold domains"/>
    <property type="match status" value="1"/>
</dbReference>
<dbReference type="Gene3D" id="3.50.50.60">
    <property type="entry name" value="FAD/NAD(P)-binding domain"/>
    <property type="match status" value="1"/>
</dbReference>
<evidence type="ECO:0000313" key="8">
    <source>
        <dbReference type="EMBL" id="KAF3066807.1"/>
    </source>
</evidence>
<keyword evidence="4" id="KW-0521">NADP</keyword>
<dbReference type="InterPro" id="IPR036291">
    <property type="entry name" value="NAD(P)-bd_dom_sf"/>
</dbReference>
<name>A0A9P4XAJ6_9HYPO</name>
<dbReference type="Pfam" id="PF00743">
    <property type="entry name" value="FMO-like"/>
    <property type="match status" value="1"/>
</dbReference>
<accession>A0A9P4XAJ6</accession>
<dbReference type="InterPro" id="IPR036188">
    <property type="entry name" value="FAD/NAD-bd_sf"/>
</dbReference>
<keyword evidence="5" id="KW-0560">Oxidoreductase</keyword>
<dbReference type="SUPFAM" id="SSF51905">
    <property type="entry name" value="FAD/NAD(P)-binding domain"/>
    <property type="match status" value="1"/>
</dbReference>
<sequence length="1202" mass="133056">MFDRLVVCNGLFQTPKEPRVEGLDQFRGEILNPHTYKSPKSFDGKRVLVVGLGSTATDIARGLAGRASQVFISHRNGCLMLPYGKANDVCFPPLREQRKAMKRQPFEQGQILHKVFLEMQDEAFDLRPEWGLANAPAMPRKIPIIGDEFYGLLVSGAVTLVPGVNRVLQSHVELTDGKRLEVDAIIFAIGYNKSFSLLGPYDPSRHMPQAWKDARGSMGRPLARLYQGIFSLDFPDSLAYSETVGPTLSSSINADLASMALAQVWLGASKLPSASEMAKSADAQNQMVISIAKEGDIFDPSIVNTTEWTIWADRAAGLGIQDRIGYGWKSWWLWLTDYRLYKTLLDGSLDVSDSLLNDTSMAFLRSYFTTKPALLEKDVTDLKGKVFIITGGTGGIGLELAKILYHANATRIYILSRSAQSGDTAIGLIKTSVSPPGMKQRSAKDEDTVRFIALDLGDFSSIKAAAESFLKLETRLDVIWHNAAVMLAPEGSVSKQGHELTFATNVFGPFLLQHFLTPIMLQTSRNPATVKGSVRVCWAGSGDGVLPPGEDGILWDDWKLNSPEFGGFKGRTERYMQSKAGNAILAAEMAKLHPEITSCVFNPGAIKTDIARHAPWFLQVVHNLMSHPVRFGALTELYAGFSDEVAKTNGCFVVPFGQIGTTVPKVEAGIAERNTGVLYVPMEKAAGSGFTRSGVEVEPRRRTGHLRRSCETCRRSKVRCIPKADSSNAFPLCERCSINGTICIFERAIARPRQTKSMPKSKRKVVEEKIDGLVTLISSISAKSAAREVQSPTNVDSASLVASSSTDCTTLSPTTRQDVVAKGFLTTDEAKQLLADFAAASEEFSPVLLPPEASLDYLRLERPCLLLAILAACARDHLQARLEIEFRKMLADRVIVNAEKNLDLLQGLLVYLTWNHLYFNPAKEQIYQLSQMATTMAAELKLPPDDSIKDILIQQRGTFDKNGQYYFIIEKMRTFVACYYVDSCFPPEAKANSLLQRKSLYIQIYIQEVGLHSPPHHEANIDVSNALCCSWCSSLPRLNIAISCIRAAQTYINEYVFLTPQSLRSTVLFQESELLYAILVLAAATLGGVNVSEPGQLRELADISPYLIALRDKMMTMGTMTDHGQDRRDYFWKMTQFFKHCLNWKSQDAGNQAPCLGTCSSSSDDSMSFLRILENIPTEEVIQKDTMFNLLDMSWIMSVSEF</sequence>
<dbReference type="Gene3D" id="4.10.240.10">
    <property type="entry name" value="Zn(2)-C6 fungal-type DNA-binding domain"/>
    <property type="match status" value="1"/>
</dbReference>
<dbReference type="GO" id="GO:0008270">
    <property type="term" value="F:zinc ion binding"/>
    <property type="evidence" value="ECO:0007669"/>
    <property type="project" value="InterPro"/>
</dbReference>
<dbReference type="Gene3D" id="3.40.50.720">
    <property type="entry name" value="NAD(P)-binding Rossmann-like Domain"/>
    <property type="match status" value="1"/>
</dbReference>
<dbReference type="GO" id="GO:0050661">
    <property type="term" value="F:NADP binding"/>
    <property type="evidence" value="ECO:0007669"/>
    <property type="project" value="InterPro"/>
</dbReference>
<evidence type="ECO:0000256" key="1">
    <source>
        <dbReference type="ARBA" id="ARBA00006484"/>
    </source>
</evidence>
<evidence type="ECO:0000256" key="2">
    <source>
        <dbReference type="ARBA" id="ARBA00022630"/>
    </source>
</evidence>
<feature type="domain" description="Zn(2)-C6 fungal-type" evidence="7">
    <location>
        <begin position="709"/>
        <end position="745"/>
    </location>
</feature>